<evidence type="ECO:0000256" key="1">
    <source>
        <dbReference type="SAM" id="MobiDB-lite"/>
    </source>
</evidence>
<keyword evidence="2" id="KW-0472">Membrane</keyword>
<dbReference type="InterPro" id="IPR004509">
    <property type="entry name" value="Competence_ComEA_HhH"/>
</dbReference>
<comment type="caution">
    <text evidence="3">The sequence shown here is derived from an EMBL/GenBank/DDBJ whole genome shotgun (WGS) entry which is preliminary data.</text>
</comment>
<proteinExistence type="predicted"/>
<organism evidence="3 4">
    <name type="scientific">Pseudomarimonas salicorniae</name>
    <dbReference type="NCBI Taxonomy" id="2933270"/>
    <lineage>
        <taxon>Bacteria</taxon>
        <taxon>Pseudomonadati</taxon>
        <taxon>Pseudomonadota</taxon>
        <taxon>Gammaproteobacteria</taxon>
        <taxon>Lysobacterales</taxon>
        <taxon>Lysobacteraceae</taxon>
        <taxon>Pseudomarimonas</taxon>
    </lineage>
</organism>
<dbReference type="Proteomes" id="UP001431449">
    <property type="component" value="Unassembled WGS sequence"/>
</dbReference>
<dbReference type="Gene3D" id="1.10.150.280">
    <property type="entry name" value="AF1531-like domain"/>
    <property type="match status" value="1"/>
</dbReference>
<accession>A0ABT0GHN8</accession>
<dbReference type="InterPro" id="IPR051675">
    <property type="entry name" value="Endo/Exo/Phosphatase_dom_1"/>
</dbReference>
<dbReference type="Pfam" id="PF12836">
    <property type="entry name" value="HHH_3"/>
    <property type="match status" value="1"/>
</dbReference>
<dbReference type="PANTHER" id="PTHR21180">
    <property type="entry name" value="ENDONUCLEASE/EXONUCLEASE/PHOSPHATASE FAMILY DOMAIN-CONTAINING PROTEIN 1"/>
    <property type="match status" value="1"/>
</dbReference>
<dbReference type="EMBL" id="JALNMH010000008">
    <property type="protein sequence ID" value="MCK7594067.1"/>
    <property type="molecule type" value="Genomic_DNA"/>
</dbReference>
<dbReference type="InterPro" id="IPR010994">
    <property type="entry name" value="RuvA_2-like"/>
</dbReference>
<name>A0ABT0GHN8_9GAMM</name>
<reference evidence="3" key="1">
    <citation type="submission" date="2022-04" db="EMBL/GenBank/DDBJ databases">
        <title>Lysobacter sp. CAU 1642 isolated from sea sand.</title>
        <authorList>
            <person name="Kim W."/>
        </authorList>
    </citation>
    <scope>NUCLEOTIDE SEQUENCE</scope>
    <source>
        <strain evidence="3">CAU 1642</strain>
    </source>
</reference>
<feature type="region of interest" description="Disordered" evidence="1">
    <location>
        <begin position="1"/>
        <end position="31"/>
    </location>
</feature>
<protein>
    <submittedName>
        <fullName evidence="3">Helix-hairpin-helix domain-containing protein</fullName>
    </submittedName>
</protein>
<evidence type="ECO:0000313" key="4">
    <source>
        <dbReference type="Proteomes" id="UP001431449"/>
    </source>
</evidence>
<dbReference type="PANTHER" id="PTHR21180:SF32">
    <property type="entry name" value="ENDONUCLEASE_EXONUCLEASE_PHOSPHATASE FAMILY DOMAIN-CONTAINING PROTEIN 1"/>
    <property type="match status" value="1"/>
</dbReference>
<keyword evidence="4" id="KW-1185">Reference proteome</keyword>
<evidence type="ECO:0000256" key="2">
    <source>
        <dbReference type="SAM" id="Phobius"/>
    </source>
</evidence>
<keyword evidence="2" id="KW-0812">Transmembrane</keyword>
<sequence>MQTANADADTDPTGRAGQRPRGLNHPFDTRGNTMSTIKQLILAALLALSATAAFAAGKVDINRASAAEIAAAMNGIGLAKAEAIVAYRSENGPFKSIDQLAEVKGVGLKTVEKNREVIEVRPSKPAAKQAS</sequence>
<evidence type="ECO:0000313" key="3">
    <source>
        <dbReference type="EMBL" id="MCK7594067.1"/>
    </source>
</evidence>
<feature type="transmembrane region" description="Helical" evidence="2">
    <location>
        <begin position="40"/>
        <end position="57"/>
    </location>
</feature>
<dbReference type="NCBIfam" id="TIGR00426">
    <property type="entry name" value="competence protein ComEA helix-hairpin-helix repeat region"/>
    <property type="match status" value="1"/>
</dbReference>
<gene>
    <name evidence="3" type="ORF">M0G41_10320</name>
</gene>
<dbReference type="SUPFAM" id="SSF47781">
    <property type="entry name" value="RuvA domain 2-like"/>
    <property type="match status" value="1"/>
</dbReference>
<keyword evidence="2" id="KW-1133">Transmembrane helix</keyword>